<reference evidence="1 2" key="1">
    <citation type="submission" date="2020-08" db="EMBL/GenBank/DDBJ databases">
        <title>Sequencing the genomes of 1000 actinobacteria strains.</title>
        <authorList>
            <person name="Klenk H.-P."/>
        </authorList>
    </citation>
    <scope>NUCLEOTIDE SEQUENCE [LARGE SCALE GENOMIC DNA]</scope>
    <source>
        <strain evidence="1 2">DSM 20146</strain>
    </source>
</reference>
<protein>
    <recommendedName>
        <fullName evidence="3">AbiEi antitoxin C-terminal domain-containing protein</fullName>
    </recommendedName>
</protein>
<dbReference type="RefSeq" id="WP_021758393.1">
    <property type="nucleotide sequence ID" value="NZ_JACHVP010000001.1"/>
</dbReference>
<dbReference type="Proteomes" id="UP000538196">
    <property type="component" value="Unassembled WGS sequence"/>
</dbReference>
<accession>A0A7W4YJA5</accession>
<keyword evidence="2" id="KW-1185">Reference proteome</keyword>
<name>A0A7W4YJA5_LEIAQ</name>
<sequence>MTETLCPTLLDRHVLPLAELLSLCLDGQVYRVGESFAPMDTPDTPALRARALAATVPRRAIAERATAAWIHGTRSAPPPRPQVCLDPSRRGTRLPMSVDGRQRTFKQGETRPIGPIAVTTPLRTAADLLLGATAFDDSAALEVRHLLSLASATPEALRPYVPRTRRGGSTRAAQRIRSVEQVRLPLVEAGSSDVSRR</sequence>
<dbReference type="AlphaFoldDB" id="A0A7W4YJA5"/>
<proteinExistence type="predicted"/>
<evidence type="ECO:0008006" key="3">
    <source>
        <dbReference type="Google" id="ProtNLM"/>
    </source>
</evidence>
<gene>
    <name evidence="1" type="ORF">FHX33_001382</name>
</gene>
<evidence type="ECO:0000313" key="2">
    <source>
        <dbReference type="Proteomes" id="UP000538196"/>
    </source>
</evidence>
<evidence type="ECO:0000313" key="1">
    <source>
        <dbReference type="EMBL" id="MBB2966650.1"/>
    </source>
</evidence>
<comment type="caution">
    <text evidence="1">The sequence shown here is derived from an EMBL/GenBank/DDBJ whole genome shotgun (WGS) entry which is preliminary data.</text>
</comment>
<dbReference type="EMBL" id="JACHVP010000001">
    <property type="protein sequence ID" value="MBB2966650.1"/>
    <property type="molecule type" value="Genomic_DNA"/>
</dbReference>
<organism evidence="1 2">
    <name type="scientific">Leifsonia aquatica</name>
    <name type="common">Corynebacterium aquaticum</name>
    <dbReference type="NCBI Taxonomy" id="144185"/>
    <lineage>
        <taxon>Bacteria</taxon>
        <taxon>Bacillati</taxon>
        <taxon>Actinomycetota</taxon>
        <taxon>Actinomycetes</taxon>
        <taxon>Micrococcales</taxon>
        <taxon>Microbacteriaceae</taxon>
        <taxon>Leifsonia</taxon>
    </lineage>
</organism>